<organism evidence="3 4">
    <name type="scientific">Salinicoccus halitifaciens</name>
    <dbReference type="NCBI Taxonomy" id="1073415"/>
    <lineage>
        <taxon>Bacteria</taxon>
        <taxon>Bacillati</taxon>
        <taxon>Bacillota</taxon>
        <taxon>Bacilli</taxon>
        <taxon>Bacillales</taxon>
        <taxon>Staphylococcaceae</taxon>
        <taxon>Salinicoccus</taxon>
    </lineage>
</organism>
<evidence type="ECO:0008006" key="5">
    <source>
        <dbReference type="Google" id="ProtNLM"/>
    </source>
</evidence>
<name>A0ABV2EBN1_9STAP</name>
<evidence type="ECO:0000313" key="3">
    <source>
        <dbReference type="EMBL" id="MET3111531.1"/>
    </source>
</evidence>
<reference evidence="3 4" key="1">
    <citation type="submission" date="2024-05" db="EMBL/GenBank/DDBJ databases">
        <title>Genomic Encyclopedia of Type Strains, Phase IV (KMG-IV): sequencing the most valuable type-strain genomes for metagenomic binning, comparative biology and taxonomic classification.</title>
        <authorList>
            <person name="Goeker M."/>
        </authorList>
    </citation>
    <scope>NUCLEOTIDE SEQUENCE [LARGE SCALE GENOMIC DNA]</scope>
    <source>
        <strain evidence="3 4">DSM 25286</strain>
    </source>
</reference>
<feature type="signal peptide" evidence="2">
    <location>
        <begin position="1"/>
        <end position="21"/>
    </location>
</feature>
<evidence type="ECO:0000313" key="4">
    <source>
        <dbReference type="Proteomes" id="UP001549019"/>
    </source>
</evidence>
<keyword evidence="2" id="KW-0732">Signal</keyword>
<accession>A0ABV2EBN1</accession>
<dbReference type="RefSeq" id="WP_230821372.1">
    <property type="nucleotide sequence ID" value="NZ_JAJNCU010000002.1"/>
</dbReference>
<gene>
    <name evidence="3" type="ORF">ABHD89_001946</name>
</gene>
<proteinExistence type="predicted"/>
<dbReference type="Proteomes" id="UP001549019">
    <property type="component" value="Unassembled WGS sequence"/>
</dbReference>
<feature type="chain" id="PRO_5046710888" description="Lipoprotein" evidence="2">
    <location>
        <begin position="22"/>
        <end position="305"/>
    </location>
</feature>
<dbReference type="PROSITE" id="PS51257">
    <property type="entry name" value="PROKAR_LIPOPROTEIN"/>
    <property type="match status" value="1"/>
</dbReference>
<evidence type="ECO:0000256" key="2">
    <source>
        <dbReference type="SAM" id="SignalP"/>
    </source>
</evidence>
<protein>
    <recommendedName>
        <fullName evidence="5">Lipoprotein</fullName>
    </recommendedName>
</protein>
<keyword evidence="4" id="KW-1185">Reference proteome</keyword>
<feature type="region of interest" description="Disordered" evidence="1">
    <location>
        <begin position="34"/>
        <end position="68"/>
    </location>
</feature>
<comment type="caution">
    <text evidence="3">The sequence shown here is derived from an EMBL/GenBank/DDBJ whole genome shotgun (WGS) entry which is preliminary data.</text>
</comment>
<evidence type="ECO:0000256" key="1">
    <source>
        <dbReference type="SAM" id="MobiDB-lite"/>
    </source>
</evidence>
<dbReference type="EMBL" id="JBDZDV010000005">
    <property type="protein sequence ID" value="MET3111531.1"/>
    <property type="molecule type" value="Genomic_DNA"/>
</dbReference>
<sequence>MLRKFLLLTGIALLVACSANETEEAVDVEGELVVEEAESTEVDEASESADNDESEEAESAEADDEAEADLAEVEVETVDEEIDITAASEDKAAFDLVKDDTFTNETGQAVWEKYQDMTEEYTLKDVFDPEGSGSSSAEVEELMSDMEIEPDSMDLGNGHTLMIYHFPDDELAHENGEPFIMADMTFIFDEDDHLIHSSIAPGFYELDLSGTPNAEDLGDVISMDDLADDHDPQVFAVGEMLINEATITQALIPVDADDNTLGLYVYALGDTIVYSNGDLFFTISADFPTYSYLYFQDLVQAYTTM</sequence>